<reference evidence="7 8" key="1">
    <citation type="submission" date="2018-08" db="EMBL/GenBank/DDBJ databases">
        <title>Recombination of ecologically and evolutionarily significant loci maintains genetic cohesion in the Pseudomonas syringae species complex.</title>
        <authorList>
            <person name="Dillon M."/>
            <person name="Thakur S."/>
            <person name="Almeida R.N.D."/>
            <person name="Weir B.S."/>
            <person name="Guttman D.S."/>
        </authorList>
    </citation>
    <scope>NUCLEOTIDE SEQUENCE [LARGE SCALE GENOMIC DNA]</scope>
    <source>
        <strain evidence="7 8">ICMP 3353</strain>
    </source>
</reference>
<dbReference type="PANTHER" id="PTHR43105:SF9">
    <property type="entry name" value="NADPH-FE(3+) OXIDOREDUCTASE SUBUNIT ALPHA"/>
    <property type="match status" value="1"/>
</dbReference>
<dbReference type="Gene3D" id="2.40.40.20">
    <property type="match status" value="1"/>
</dbReference>
<dbReference type="Pfam" id="PF01568">
    <property type="entry name" value="Molydop_binding"/>
    <property type="match status" value="1"/>
</dbReference>
<evidence type="ECO:0000256" key="2">
    <source>
        <dbReference type="ARBA" id="ARBA00022723"/>
    </source>
</evidence>
<dbReference type="SUPFAM" id="SSF53706">
    <property type="entry name" value="Formate dehydrogenase/DMSO reductase, domains 1-3"/>
    <property type="match status" value="1"/>
</dbReference>
<sequence>MMIRTEHHRACHLCEAICGLTIETTASTDAAPVITSIKGDPLDAFSRGHICPKAVALQDIQNDPDRLRQPMLRVGSEWLPIEWQDAFELVAERLFAIQQQHGQNAVAVYQGNPSVHNYGLMTHSNYFLGLLKTRNRYSATSVDQLPHHLTSFLMYGHGLLLPVPDIDHTDFMLILGGNPLASNGSIMTVPDVEKRLKAIQKRGGKVVVVDPRRSETAAIADQHIFVRPGGDAALLFGLLNTLFEEGLTRDSHLPVDGLEQVRESIRHLNAETMSPRCGIPAAQIRQLARDFAAADKAVCYGRMGISTQAFGTLCHWLVQLINLVTGNLDRVGGTLCTEPAVDLVASTSGGHFNLWQSRVSGLPEYGGELPVSALAEEILTEGEGQVRALITVAGNPVLSTPNGRQLDEALEGLDFMLSIDLYINETTRYADLILPSTSALENDHYDTTFNLLAVRNVTRFNRAIFARPEGALHDWEIFVGLAKAFAARAQRELKPTMPPAQMIDYGLRKGLYGEASDYALSVEALRDHPHGLDLGPLKPNLTHRLKTANGRIQAAPEAVMADLSRFTGSPAPQADELLLIGRRHVRSNNSWMHNYHRLVKGKPRHQLLMHPDDLASRGLNDGQQVRVESRVGTIEVQVLGSAEMMPGVVSLPHGWGHARAGVRMEIARGQPGVSANDLTDERQLDALSGNAVLNGVPVQVTSC</sequence>
<comment type="caution">
    <text evidence="7">The sequence shown here is derived from an EMBL/GenBank/DDBJ whole genome shotgun (WGS) entry which is preliminary data.</text>
</comment>
<keyword evidence="1" id="KW-0004">4Fe-4S</keyword>
<organism evidence="7 8">
    <name type="scientific">Pseudomonas cichorii</name>
    <dbReference type="NCBI Taxonomy" id="36746"/>
    <lineage>
        <taxon>Bacteria</taxon>
        <taxon>Pseudomonadati</taxon>
        <taxon>Pseudomonadota</taxon>
        <taxon>Gammaproteobacteria</taxon>
        <taxon>Pseudomonadales</taxon>
        <taxon>Pseudomonadaceae</taxon>
        <taxon>Pseudomonas</taxon>
    </lineage>
</organism>
<dbReference type="Gene3D" id="3.40.228.10">
    <property type="entry name" value="Dimethylsulfoxide Reductase, domain 2"/>
    <property type="match status" value="1"/>
</dbReference>
<evidence type="ECO:0000259" key="6">
    <source>
        <dbReference type="SMART" id="SM00926"/>
    </source>
</evidence>
<feature type="domain" description="4Fe-4S Mo/W bis-MGD-type" evidence="6">
    <location>
        <begin position="4"/>
        <end position="63"/>
    </location>
</feature>
<dbReference type="Gene3D" id="2.20.25.90">
    <property type="entry name" value="ADC-like domains"/>
    <property type="match status" value="1"/>
</dbReference>
<name>A0A3M4LTB4_PSECI</name>
<evidence type="ECO:0000256" key="3">
    <source>
        <dbReference type="ARBA" id="ARBA00023002"/>
    </source>
</evidence>
<accession>A0A3M4LTB4</accession>
<dbReference type="SMART" id="SM00926">
    <property type="entry name" value="Molybdop_Fe4S4"/>
    <property type="match status" value="1"/>
</dbReference>
<dbReference type="CDD" id="cd02762">
    <property type="entry name" value="MopB_1"/>
    <property type="match status" value="1"/>
</dbReference>
<keyword evidence="2" id="KW-0479">Metal-binding</keyword>
<dbReference type="PANTHER" id="PTHR43105">
    <property type="entry name" value="RESPIRATORY NITRATE REDUCTASE"/>
    <property type="match status" value="1"/>
</dbReference>
<dbReference type="GO" id="GO:0016491">
    <property type="term" value="F:oxidoreductase activity"/>
    <property type="evidence" value="ECO:0007669"/>
    <property type="project" value="UniProtKB-KW"/>
</dbReference>
<proteinExistence type="predicted"/>
<dbReference type="GO" id="GO:0043546">
    <property type="term" value="F:molybdopterin cofactor binding"/>
    <property type="evidence" value="ECO:0007669"/>
    <property type="project" value="InterPro"/>
</dbReference>
<evidence type="ECO:0000256" key="5">
    <source>
        <dbReference type="ARBA" id="ARBA00023014"/>
    </source>
</evidence>
<dbReference type="InterPro" id="IPR006963">
    <property type="entry name" value="Mopterin_OxRdtase_4Fe-4S_dom"/>
</dbReference>
<dbReference type="EMBL" id="RBRE01000058">
    <property type="protein sequence ID" value="RMQ44759.1"/>
    <property type="molecule type" value="Genomic_DNA"/>
</dbReference>
<evidence type="ECO:0000256" key="1">
    <source>
        <dbReference type="ARBA" id="ARBA00022485"/>
    </source>
</evidence>
<dbReference type="Proteomes" id="UP000277236">
    <property type="component" value="Unassembled WGS sequence"/>
</dbReference>
<dbReference type="Pfam" id="PF00384">
    <property type="entry name" value="Molybdopterin"/>
    <property type="match status" value="1"/>
</dbReference>
<dbReference type="GO" id="GO:0045333">
    <property type="term" value="P:cellular respiration"/>
    <property type="evidence" value="ECO:0007669"/>
    <property type="project" value="UniProtKB-ARBA"/>
</dbReference>
<keyword evidence="4" id="KW-0408">Iron</keyword>
<evidence type="ECO:0000313" key="7">
    <source>
        <dbReference type="EMBL" id="RMQ44759.1"/>
    </source>
</evidence>
<dbReference type="GO" id="GO:0046872">
    <property type="term" value="F:metal ion binding"/>
    <property type="evidence" value="ECO:0007669"/>
    <property type="project" value="UniProtKB-KW"/>
</dbReference>
<dbReference type="InterPro" id="IPR050123">
    <property type="entry name" value="Prok_molybdopt-oxidoreductase"/>
</dbReference>
<gene>
    <name evidence="7" type="ORF">ALQ04_05259</name>
</gene>
<dbReference type="AlphaFoldDB" id="A0A3M4LTB4"/>
<keyword evidence="5" id="KW-0411">Iron-sulfur</keyword>
<dbReference type="GO" id="GO:0016020">
    <property type="term" value="C:membrane"/>
    <property type="evidence" value="ECO:0007669"/>
    <property type="project" value="TreeGrafter"/>
</dbReference>
<evidence type="ECO:0000313" key="8">
    <source>
        <dbReference type="Proteomes" id="UP000277236"/>
    </source>
</evidence>
<dbReference type="CDD" id="cd02782">
    <property type="entry name" value="MopB_CT_1"/>
    <property type="match status" value="1"/>
</dbReference>
<dbReference type="GO" id="GO:1990204">
    <property type="term" value="C:oxidoreductase complex"/>
    <property type="evidence" value="ECO:0007669"/>
    <property type="project" value="UniProtKB-ARBA"/>
</dbReference>
<dbReference type="InterPro" id="IPR006657">
    <property type="entry name" value="MoPterin_dinucl-bd_dom"/>
</dbReference>
<dbReference type="Gene3D" id="3.40.50.740">
    <property type="match status" value="1"/>
</dbReference>
<evidence type="ECO:0000256" key="4">
    <source>
        <dbReference type="ARBA" id="ARBA00023004"/>
    </source>
</evidence>
<protein>
    <submittedName>
        <fullName evidence="7">Oxidoreductase, molybdopterin-binding protein</fullName>
    </submittedName>
</protein>
<dbReference type="InterPro" id="IPR006656">
    <property type="entry name" value="Mopterin_OxRdtase"/>
</dbReference>
<keyword evidence="3" id="KW-0560">Oxidoreductase</keyword>
<dbReference type="GO" id="GO:0051539">
    <property type="term" value="F:4 iron, 4 sulfur cluster binding"/>
    <property type="evidence" value="ECO:0007669"/>
    <property type="project" value="UniProtKB-KW"/>
</dbReference>